<accession>A0AAC9JEB6</accession>
<sequence length="170" mass="19282">MSGIYYNSGDKAAVSEFVTILKHMALCPKYGVTVEPTKRGSGVNYLLRIYQYQITFLATIEDSNLIKAMDEAIAWNKANLMVHIDEMELTSHQLQLAKEKFIQEKTQALIAKSNPSITLMDAQARFSQEAEAFFSKENEALANITNKVFLNAYNKHPNQYFKEIGISQTF</sequence>
<organism evidence="1 2">
    <name type="scientific">Alteromonas mediterranea</name>
    <dbReference type="NCBI Taxonomy" id="314275"/>
    <lineage>
        <taxon>Bacteria</taxon>
        <taxon>Pseudomonadati</taxon>
        <taxon>Pseudomonadota</taxon>
        <taxon>Gammaproteobacteria</taxon>
        <taxon>Alteromonadales</taxon>
        <taxon>Alteromonadaceae</taxon>
        <taxon>Alteromonas/Salinimonas group</taxon>
        <taxon>Alteromonas</taxon>
    </lineage>
</organism>
<reference evidence="1 2" key="1">
    <citation type="submission" date="2016-11" db="EMBL/GenBank/DDBJ databases">
        <title>Networking in microbes: conjugative elements and plasmids in the genus Alteromonas.</title>
        <authorList>
            <person name="Lopez-Perez M."/>
            <person name="Ramon-Marco N."/>
            <person name="Rodriguez-Valera F."/>
        </authorList>
    </citation>
    <scope>NUCLEOTIDE SEQUENCE [LARGE SCALE GENOMIC DNA]</scope>
    <source>
        <strain evidence="1 2">CP48</strain>
        <plasmid evidence="2">pamcp48-600</plasmid>
    </source>
</reference>
<evidence type="ECO:0000313" key="2">
    <source>
        <dbReference type="Proteomes" id="UP000182101"/>
    </source>
</evidence>
<gene>
    <name evidence="1" type="ORF">BM524_18815</name>
</gene>
<dbReference type="AlphaFoldDB" id="A0AAC9JEB6"/>
<keyword evidence="1" id="KW-0614">Plasmid</keyword>
<dbReference type="Proteomes" id="UP000182101">
    <property type="component" value="Plasmid pAMCP48-600"/>
</dbReference>
<geneLocation type="plasmid" evidence="2">
    <name>pamcp48-600</name>
</geneLocation>
<protein>
    <submittedName>
        <fullName evidence="1">Uncharacterized protein</fullName>
    </submittedName>
</protein>
<proteinExistence type="predicted"/>
<dbReference type="EMBL" id="CP018025">
    <property type="protein sequence ID" value="APD91974.1"/>
    <property type="molecule type" value="Genomic_DNA"/>
</dbReference>
<dbReference type="RefSeq" id="WP_071960584.1">
    <property type="nucleotide sequence ID" value="NZ_CP018025.1"/>
</dbReference>
<name>A0AAC9JEB6_9ALTE</name>
<evidence type="ECO:0000313" key="1">
    <source>
        <dbReference type="EMBL" id="APD91974.1"/>
    </source>
</evidence>